<accession>A0A1J4JH33</accession>
<dbReference type="VEuPathDB" id="TrichDB:TRFO_36953"/>
<dbReference type="RefSeq" id="XP_068349934.1">
    <property type="nucleotide sequence ID" value="XM_068511143.1"/>
</dbReference>
<dbReference type="AlphaFoldDB" id="A0A1J4JH33"/>
<feature type="compositionally biased region" description="Polar residues" evidence="1">
    <location>
        <begin position="103"/>
        <end position="133"/>
    </location>
</feature>
<dbReference type="GeneID" id="94845847"/>
<keyword evidence="3" id="KW-1185">Reference proteome</keyword>
<gene>
    <name evidence="2" type="ORF">TRFO_36953</name>
</gene>
<sequence length="254" mass="28376">MIGVVDIVNGSGFAEENPSSLLGAKTNARQHYQFRFSQTLSSKTIYRMKMAPTKKNKTAPEKLVQKTSREFENTHMSTILPPSFHTTAEVHEIRLRAPGLAPSKNSRQSFPSSKYHNSPSNTNRHDSLNTMNFGNDRKLGQTKSSKNLETLSALNDKLSTTSPKQRLLYHSTKAEACKSAQEKKESQENPDNKNDCSDDRKEESKNLKTIDVQEVGPHLKLHQQSERIVYKPVILVTPADPDAPCSADNPNQTA</sequence>
<dbReference type="EMBL" id="MLAK01001151">
    <property type="protein sequence ID" value="OHS96797.1"/>
    <property type="molecule type" value="Genomic_DNA"/>
</dbReference>
<name>A0A1J4JH33_9EUKA</name>
<feature type="region of interest" description="Disordered" evidence="1">
    <location>
        <begin position="96"/>
        <end position="146"/>
    </location>
</feature>
<evidence type="ECO:0000256" key="1">
    <source>
        <dbReference type="SAM" id="MobiDB-lite"/>
    </source>
</evidence>
<reference evidence="2" key="1">
    <citation type="submission" date="2016-10" db="EMBL/GenBank/DDBJ databases">
        <authorList>
            <person name="Benchimol M."/>
            <person name="Almeida L.G."/>
            <person name="Vasconcelos A.T."/>
            <person name="Perreira-Neves A."/>
            <person name="Rosa I.A."/>
            <person name="Tasca T."/>
            <person name="Bogo M.R."/>
            <person name="de Souza W."/>
        </authorList>
    </citation>
    <scope>NUCLEOTIDE SEQUENCE [LARGE SCALE GENOMIC DNA]</scope>
    <source>
        <strain evidence="2">K</strain>
    </source>
</reference>
<dbReference type="Proteomes" id="UP000179807">
    <property type="component" value="Unassembled WGS sequence"/>
</dbReference>
<protein>
    <submittedName>
        <fullName evidence="2">Uncharacterized protein</fullName>
    </submittedName>
</protein>
<evidence type="ECO:0000313" key="3">
    <source>
        <dbReference type="Proteomes" id="UP000179807"/>
    </source>
</evidence>
<organism evidence="2 3">
    <name type="scientific">Tritrichomonas foetus</name>
    <dbReference type="NCBI Taxonomy" id="1144522"/>
    <lineage>
        <taxon>Eukaryota</taxon>
        <taxon>Metamonada</taxon>
        <taxon>Parabasalia</taxon>
        <taxon>Tritrichomonadida</taxon>
        <taxon>Tritrichomonadidae</taxon>
        <taxon>Tritrichomonas</taxon>
    </lineage>
</organism>
<feature type="compositionally biased region" description="Basic and acidic residues" evidence="1">
    <location>
        <begin position="176"/>
        <end position="208"/>
    </location>
</feature>
<comment type="caution">
    <text evidence="2">The sequence shown here is derived from an EMBL/GenBank/DDBJ whole genome shotgun (WGS) entry which is preliminary data.</text>
</comment>
<evidence type="ECO:0000313" key="2">
    <source>
        <dbReference type="EMBL" id="OHS96797.1"/>
    </source>
</evidence>
<proteinExistence type="predicted"/>
<feature type="region of interest" description="Disordered" evidence="1">
    <location>
        <begin position="176"/>
        <end position="224"/>
    </location>
</feature>